<evidence type="ECO:0000313" key="3">
    <source>
        <dbReference type="Proteomes" id="UP000503640"/>
    </source>
</evidence>
<evidence type="ECO:0000256" key="1">
    <source>
        <dbReference type="SAM" id="SignalP"/>
    </source>
</evidence>
<reference evidence="3" key="1">
    <citation type="journal article" date="2020" name="Appl. Environ. Microbiol.">
        <title>Diazotrophic Anaeromyxobacter Isolates from Soils.</title>
        <authorList>
            <person name="Masuda Y."/>
            <person name="Yamanaka H."/>
            <person name="Xu Z.X."/>
            <person name="Shiratori Y."/>
            <person name="Aono T."/>
            <person name="Amachi S."/>
            <person name="Senoo K."/>
            <person name="Itoh H."/>
        </authorList>
    </citation>
    <scope>NUCLEOTIDE SEQUENCE [LARGE SCALE GENOMIC DNA]</scope>
    <source>
        <strain evidence="3">R267</strain>
    </source>
</reference>
<dbReference type="PANTHER" id="PTHR46145">
    <property type="entry name" value="HEPARANASE"/>
    <property type="match status" value="1"/>
</dbReference>
<dbReference type="SUPFAM" id="SSF51445">
    <property type="entry name" value="(Trans)glycosidases"/>
    <property type="match status" value="1"/>
</dbReference>
<keyword evidence="3" id="KW-1185">Reference proteome</keyword>
<dbReference type="PANTHER" id="PTHR46145:SF4">
    <property type="entry name" value="HEPARANASE"/>
    <property type="match status" value="1"/>
</dbReference>
<dbReference type="Proteomes" id="UP000503640">
    <property type="component" value="Unassembled WGS sequence"/>
</dbReference>
<keyword evidence="1" id="KW-0732">Signal</keyword>
<organism evidence="2 3">
    <name type="scientific">Anaeromyxobacter diazotrophicus</name>
    <dbReference type="NCBI Taxonomy" id="2590199"/>
    <lineage>
        <taxon>Bacteria</taxon>
        <taxon>Pseudomonadati</taxon>
        <taxon>Myxococcota</taxon>
        <taxon>Myxococcia</taxon>
        <taxon>Myxococcales</taxon>
        <taxon>Cystobacterineae</taxon>
        <taxon>Anaeromyxobacteraceae</taxon>
        <taxon>Anaeromyxobacter</taxon>
    </lineage>
</organism>
<gene>
    <name evidence="2" type="ORF">AMYX_24590</name>
</gene>
<dbReference type="EMBL" id="BJTG01000005">
    <property type="protein sequence ID" value="GEJ57718.1"/>
    <property type="molecule type" value="Genomic_DNA"/>
</dbReference>
<comment type="caution">
    <text evidence="2">The sequence shown here is derived from an EMBL/GenBank/DDBJ whole genome shotgun (WGS) entry which is preliminary data.</text>
</comment>
<dbReference type="InterPro" id="IPR017853">
    <property type="entry name" value="GH"/>
</dbReference>
<sequence length="549" mass="57435">MAHGTTKKAALLALAGSLAKLAPAPARLAWVTMLACAGAAPAPTQHTPSAIAPSSLRRVGAVDERFQSYNVEMVEVIGGWFWKPYGQSASDARHTGPAGGGAIPAGMDPRLYEWRPPIDLANPRLRKLAAALGPAYVRVSGTWANSVFFHDSDEPAPPEPPAGFGGVLTRQQWRGVVDFSRAVEAKIVTSFATSPGTRDAAGVWTPGQAKRLVGYTKSIGGAIAAAELMNEPTYAAMGGAPKGYDAAMFGRDIGRFRRFIKEALPDLVFLGPGSVGEGGPSSMAMGPGVLKTPDLLAATGPAFDAFSYHLYGAVSKRCASTGPAMQTTADAALSEDWLSRADAITSFYAALRDRFEPGKPLWITETADSACGGNPWASTFLDTFRYLDSHGRLAQRGVQVITHNTLASSDYGLLDPGTLAPRPNFWAALLWAKLMGSTVLAPGPSPHASVHLYSHCLRGHRGGVAILAINLDRGAAHDVAVSVPSSRWALTATDLLDAAVRLDGEELRVSAAGDVPHLDGIATPAGLLTLPAASITFLAVPDAGNDACR</sequence>
<feature type="chain" id="PRO_5029568634" evidence="1">
    <location>
        <begin position="29"/>
        <end position="549"/>
    </location>
</feature>
<name>A0A7I9VND6_9BACT</name>
<evidence type="ECO:0000313" key="2">
    <source>
        <dbReference type="EMBL" id="GEJ57718.1"/>
    </source>
</evidence>
<feature type="signal peptide" evidence="1">
    <location>
        <begin position="1"/>
        <end position="28"/>
    </location>
</feature>
<accession>A0A7I9VND6</accession>
<proteinExistence type="predicted"/>
<dbReference type="RefSeq" id="WP_209005149.1">
    <property type="nucleotide sequence ID" value="NZ_BJTG01000005.1"/>
</dbReference>
<dbReference type="Gene3D" id="3.20.20.80">
    <property type="entry name" value="Glycosidases"/>
    <property type="match status" value="1"/>
</dbReference>
<dbReference type="AlphaFoldDB" id="A0A7I9VND6"/>
<protein>
    <submittedName>
        <fullName evidence="2">Uncharacterized protein</fullName>
    </submittedName>
</protein>